<dbReference type="PANTHER" id="PTHR43673:SF2">
    <property type="entry name" value="NITROREDUCTASE"/>
    <property type="match status" value="1"/>
</dbReference>
<evidence type="ECO:0000256" key="5">
    <source>
        <dbReference type="ARBA" id="ARBA00022857"/>
    </source>
</evidence>
<dbReference type="CDD" id="cd02149">
    <property type="entry name" value="NfsB-like"/>
    <property type="match status" value="1"/>
</dbReference>
<name>A0A410H2S3_9GAMM</name>
<keyword evidence="6" id="KW-0560">Oxidoreductase</keyword>
<evidence type="ECO:0000256" key="3">
    <source>
        <dbReference type="ARBA" id="ARBA00022630"/>
    </source>
</evidence>
<dbReference type="RefSeq" id="WP_128384784.1">
    <property type="nucleotide sequence ID" value="NZ_CP035033.1"/>
</dbReference>
<dbReference type="Proteomes" id="UP000285478">
    <property type="component" value="Chromosome"/>
</dbReference>
<proteinExistence type="inferred from homology"/>
<feature type="domain" description="Nitroreductase" evidence="7">
    <location>
        <begin position="11"/>
        <end position="184"/>
    </location>
</feature>
<keyword evidence="3" id="KW-0285">Flavoprotein</keyword>
<comment type="similarity">
    <text evidence="2">Belongs to the nitroreductase family.</text>
</comment>
<dbReference type="InterPro" id="IPR000415">
    <property type="entry name" value="Nitroreductase-like"/>
</dbReference>
<keyword evidence="4" id="KW-0288">FMN</keyword>
<dbReference type="Pfam" id="PF00881">
    <property type="entry name" value="Nitroreductase"/>
    <property type="match status" value="1"/>
</dbReference>
<organism evidence="8 9">
    <name type="scientific">Hydrogenovibrio thermophilus</name>
    <dbReference type="NCBI Taxonomy" id="265883"/>
    <lineage>
        <taxon>Bacteria</taxon>
        <taxon>Pseudomonadati</taxon>
        <taxon>Pseudomonadota</taxon>
        <taxon>Gammaproteobacteria</taxon>
        <taxon>Thiotrichales</taxon>
        <taxon>Piscirickettsiaceae</taxon>
        <taxon>Hydrogenovibrio</taxon>
    </lineage>
</organism>
<protein>
    <submittedName>
        <fullName evidence="8">NAD(P)H-dependent oxidoreductase</fullName>
    </submittedName>
</protein>
<evidence type="ECO:0000313" key="8">
    <source>
        <dbReference type="EMBL" id="QAB15238.1"/>
    </source>
</evidence>
<evidence type="ECO:0000256" key="4">
    <source>
        <dbReference type="ARBA" id="ARBA00022643"/>
    </source>
</evidence>
<evidence type="ECO:0000313" key="9">
    <source>
        <dbReference type="Proteomes" id="UP000285478"/>
    </source>
</evidence>
<evidence type="ECO:0000256" key="6">
    <source>
        <dbReference type="ARBA" id="ARBA00023002"/>
    </source>
</evidence>
<comment type="cofactor">
    <cofactor evidence="1">
        <name>FMN</name>
        <dbReference type="ChEBI" id="CHEBI:58210"/>
    </cofactor>
</comment>
<dbReference type="SUPFAM" id="SSF55469">
    <property type="entry name" value="FMN-dependent nitroreductase-like"/>
    <property type="match status" value="1"/>
</dbReference>
<evidence type="ECO:0000256" key="1">
    <source>
        <dbReference type="ARBA" id="ARBA00001917"/>
    </source>
</evidence>
<keyword evidence="9" id="KW-1185">Reference proteome</keyword>
<dbReference type="Gene3D" id="3.40.109.10">
    <property type="entry name" value="NADH Oxidase"/>
    <property type="match status" value="1"/>
</dbReference>
<dbReference type="InterPro" id="IPR029479">
    <property type="entry name" value="Nitroreductase"/>
</dbReference>
<evidence type="ECO:0000259" key="7">
    <source>
        <dbReference type="Pfam" id="PF00881"/>
    </source>
</evidence>
<keyword evidence="5" id="KW-0521">NADP</keyword>
<accession>A0A410H2S3</accession>
<reference evidence="8 9" key="1">
    <citation type="journal article" date="2018" name="Environ. Microbiol.">
        <title>Genomes of ubiquitous marine and hypersaline Hydrogenovibrio, Thiomicrorhabdus and Thiomicrospira spp. encode a diversity of mechanisms to sustain chemolithoautotrophy in heterogeneous environments.</title>
        <authorList>
            <person name="Scott K.M."/>
            <person name="Williams J."/>
            <person name="Porter C.M.B."/>
            <person name="Russel S."/>
            <person name="Harmer T.L."/>
            <person name="Paul J.H."/>
            <person name="Antonen K.M."/>
            <person name="Bridges M.K."/>
            <person name="Camper G.J."/>
            <person name="Campla C.K."/>
            <person name="Casella L.G."/>
            <person name="Chase E."/>
            <person name="Conrad J.W."/>
            <person name="Cruz M.C."/>
            <person name="Dunlap D.S."/>
            <person name="Duran L."/>
            <person name="Fahsbender E.M."/>
            <person name="Goldsmith D.B."/>
            <person name="Keeley R.F."/>
            <person name="Kondoff M.R."/>
            <person name="Kussy B.I."/>
            <person name="Lane M.K."/>
            <person name="Lawler S."/>
            <person name="Leigh B.A."/>
            <person name="Lewis C."/>
            <person name="Lostal L.M."/>
            <person name="Marking D."/>
            <person name="Mancera P.A."/>
            <person name="McClenthan E.C."/>
            <person name="McIntyre E.A."/>
            <person name="Mine J.A."/>
            <person name="Modi S."/>
            <person name="Moore B.D."/>
            <person name="Morgan W.A."/>
            <person name="Nelson K.M."/>
            <person name="Nguyen K.N."/>
            <person name="Ogburn N."/>
            <person name="Parrino D.G."/>
            <person name="Pedapudi A.D."/>
            <person name="Pelham R.P."/>
            <person name="Preece A.M."/>
            <person name="Rampersad E.A."/>
            <person name="Richardson J.C."/>
            <person name="Rodgers C.M."/>
            <person name="Schaffer B.L."/>
            <person name="Sheridan N.E."/>
            <person name="Solone M.R."/>
            <person name="Staley Z.R."/>
            <person name="Tabuchi M."/>
            <person name="Waide R.J."/>
            <person name="Wanjugi P.W."/>
            <person name="Young S."/>
            <person name="Clum A."/>
            <person name="Daum C."/>
            <person name="Huntemann M."/>
            <person name="Ivanova N."/>
            <person name="Kyrpides N."/>
            <person name="Mikhailova N."/>
            <person name="Palaniappan K."/>
            <person name="Pillay M."/>
            <person name="Reddy T.B.K."/>
            <person name="Shapiro N."/>
            <person name="Stamatis D."/>
            <person name="Varghese N."/>
            <person name="Woyke T."/>
            <person name="Boden R."/>
            <person name="Freyermuth S.K."/>
            <person name="Kerfeld C.A."/>
        </authorList>
    </citation>
    <scope>NUCLEOTIDE SEQUENCE [LARGE SCALE GENOMIC DNA]</scope>
    <source>
        <strain evidence="8 9">JR-2</strain>
    </source>
</reference>
<dbReference type="AlphaFoldDB" id="A0A410H2S3"/>
<sequence>MEKTFMQAMQDRYAVKAFKPEADIEPDTFEKILEAGRLSPSSFGLEPTRFLVVRDPAIRAELKAACGGQPQIDTCSELVVFVTVKEFDGITDYAKKQFGRWGLDDNAMQGVLNFYGSYISQFNEQTLPYWSGKQAYIALGNMMTAAQVFGIGSCPIEGFDKDQAMKALKLDANQYDLHVIMALGEPADQARPKHRLPLTDLVTHL</sequence>
<dbReference type="PANTHER" id="PTHR43673">
    <property type="entry name" value="NAD(P)H NITROREDUCTASE YDGI-RELATED"/>
    <property type="match status" value="1"/>
</dbReference>
<dbReference type="InterPro" id="IPR033878">
    <property type="entry name" value="NfsB-like"/>
</dbReference>
<gene>
    <name evidence="8" type="ORF">EPV75_05930</name>
</gene>
<dbReference type="KEGG" id="htr:EPV75_05930"/>
<evidence type="ECO:0000256" key="2">
    <source>
        <dbReference type="ARBA" id="ARBA00007118"/>
    </source>
</evidence>
<dbReference type="EMBL" id="CP035033">
    <property type="protein sequence ID" value="QAB15238.1"/>
    <property type="molecule type" value="Genomic_DNA"/>
</dbReference>
<dbReference type="GO" id="GO:0016491">
    <property type="term" value="F:oxidoreductase activity"/>
    <property type="evidence" value="ECO:0007669"/>
    <property type="project" value="UniProtKB-KW"/>
</dbReference>